<accession>A0ABY4HXL3</accession>
<protein>
    <recommendedName>
        <fullName evidence="3">Phosphatidylinositol-specific phospholipase C X domain-containing protein</fullName>
    </recommendedName>
</protein>
<evidence type="ECO:0000313" key="2">
    <source>
        <dbReference type="Proteomes" id="UP000830198"/>
    </source>
</evidence>
<gene>
    <name evidence="1" type="ORF">MYF79_20230</name>
</gene>
<dbReference type="SUPFAM" id="SSF51695">
    <property type="entry name" value="PLC-like phosphodiesterases"/>
    <property type="match status" value="1"/>
</dbReference>
<dbReference type="RefSeq" id="WP_247809509.1">
    <property type="nucleotide sequence ID" value="NZ_CP095855.1"/>
</dbReference>
<evidence type="ECO:0008006" key="3">
    <source>
        <dbReference type="Google" id="ProtNLM"/>
    </source>
</evidence>
<dbReference type="PANTHER" id="PTHR13593:SF113">
    <property type="entry name" value="SI:DKEY-266F7.9"/>
    <property type="match status" value="1"/>
</dbReference>
<dbReference type="InterPro" id="IPR017946">
    <property type="entry name" value="PLC-like_Pdiesterase_TIM-brl"/>
</dbReference>
<reference evidence="1 2" key="1">
    <citation type="submission" date="2022-04" db="EMBL/GenBank/DDBJ databases">
        <title>The arsenic-methylating capacity of Chitinophaga filiformis YT5 during chitin decomposition.</title>
        <authorList>
            <person name="Chen G."/>
            <person name="Liang Y."/>
        </authorList>
    </citation>
    <scope>NUCLEOTIDE SEQUENCE [LARGE SCALE GENOMIC DNA]</scope>
    <source>
        <strain evidence="1 2">YT5</strain>
    </source>
</reference>
<keyword evidence="2" id="KW-1185">Reference proteome</keyword>
<dbReference type="EMBL" id="CP095855">
    <property type="protein sequence ID" value="UPK67271.1"/>
    <property type="molecule type" value="Genomic_DNA"/>
</dbReference>
<dbReference type="Proteomes" id="UP000830198">
    <property type="component" value="Chromosome"/>
</dbReference>
<dbReference type="PANTHER" id="PTHR13593">
    <property type="match status" value="1"/>
</dbReference>
<name>A0ABY4HXL3_CHIFI</name>
<organism evidence="1 2">
    <name type="scientific">Chitinophaga filiformis</name>
    <name type="common">Myxococcus filiformis</name>
    <name type="synonym">Flexibacter filiformis</name>
    <dbReference type="NCBI Taxonomy" id="104663"/>
    <lineage>
        <taxon>Bacteria</taxon>
        <taxon>Pseudomonadati</taxon>
        <taxon>Bacteroidota</taxon>
        <taxon>Chitinophagia</taxon>
        <taxon>Chitinophagales</taxon>
        <taxon>Chitinophagaceae</taxon>
        <taxon>Chitinophaga</taxon>
    </lineage>
</organism>
<dbReference type="InterPro" id="IPR051057">
    <property type="entry name" value="PI-PLC_domain"/>
</dbReference>
<evidence type="ECO:0000313" key="1">
    <source>
        <dbReference type="EMBL" id="UPK67271.1"/>
    </source>
</evidence>
<dbReference type="Gene3D" id="3.20.20.190">
    <property type="entry name" value="Phosphatidylinositol (PI) phosphodiesterase"/>
    <property type="match status" value="1"/>
</dbReference>
<proteinExistence type="predicted"/>
<sequence length="371" mass="41245">MANNLNSWMSDPSIQKKKLSQIVIPGTHDSGSYGLSNALSTVSYSNIAFLWQLSNQSAPANGLWPWTSSGPKEKATYYVGPEMYDYIISVVKQQSQSQDSSDSIYAQLNNGIRFFDLRLYYDDTTTPNDYYLQHGLRGPLLSTVLNDVYQFISEGRQQTPIRRELIFLQISHTNFGDDTAARTSGVVKMLGNILNQNEEKNIYPVPVKDNLSTFFTDTSMSDICGSGTKVIILNADTDRYSYNDSLVFEGSFNATDSPAGVDNVPELWDRELKALKDAPSNPTSPWGISWVLTPHASDLICYVMKTLTVTPVEPLLLEGLARLANADMADFIKQLHGKYPFNLITCDWYQQPRTTNAPGPVVQIAMTLSGA</sequence>